<comment type="caution">
    <text evidence="1">The sequence shown here is derived from an EMBL/GenBank/DDBJ whole genome shotgun (WGS) entry which is preliminary data.</text>
</comment>
<gene>
    <name evidence="1" type="ORF">ACI1P1_14290</name>
</gene>
<keyword evidence="1" id="KW-0418">Kinase</keyword>
<keyword evidence="2" id="KW-1185">Reference proteome</keyword>
<dbReference type="EMBL" id="JBJURJ010000008">
    <property type="protein sequence ID" value="MFM9329459.1"/>
    <property type="molecule type" value="Genomic_DNA"/>
</dbReference>
<accession>A0ACC7P1G5</accession>
<evidence type="ECO:0000313" key="1">
    <source>
        <dbReference type="EMBL" id="MFM9329459.1"/>
    </source>
</evidence>
<sequence length="473" mass="52455">MEAVAKGRKMHLRTFFLQYLLVFSIGTILLLGLLLGLFTAAFTFNVVLPANYAEKEIEAVKDQLAAGVSFPAGPTLKLADYAVFTPEGERLLGNLNDRETSRAWEMIQQEKVRSPDSYTTVGGGDKIWILRYFYTTIQSGEDIWIFRYTLAPQYHSAWMRGHLPNPQLLGILLFIFGILLLAAVLAARFGRKLAQKMAGLQEATENIRRENLEFAVQPSGIFEIDEVLASVEQMKEALRLSLKRQWELERSRRDQISALAHDIKTPLTIIRGNAELLQETVQDRDQQEYNGYILRSAEDIEAFVQEVIGLSSLQSSAGQRKVQVRLMEILGELENQLRALSSGKNITAQVQTEEPLPESIAMDKELLQRGIVNIIANAVRHTPPQGSVTLHVRGDASAVYFTVTDTGDGFSPVDLREAATQFYMGDQSRNSGRHHGMGLYIAESAAQEHGGSLTLENASSGGGRVTVSVKSEG</sequence>
<proteinExistence type="predicted"/>
<keyword evidence="1" id="KW-0808">Transferase</keyword>
<name>A0ACC7P1G5_9BACL</name>
<reference evidence="1" key="1">
    <citation type="submission" date="2024-12" db="EMBL/GenBank/DDBJ databases">
        <authorList>
            <person name="Wu N."/>
        </authorList>
    </citation>
    <scope>NUCLEOTIDE SEQUENCE</scope>
    <source>
        <strain evidence="1">P15</strain>
    </source>
</reference>
<evidence type="ECO:0000313" key="2">
    <source>
        <dbReference type="Proteomes" id="UP001631969"/>
    </source>
</evidence>
<dbReference type="Proteomes" id="UP001631969">
    <property type="component" value="Unassembled WGS sequence"/>
</dbReference>
<protein>
    <submittedName>
        <fullName evidence="1">Sensor histidine kinase</fullName>
    </submittedName>
</protein>
<organism evidence="1 2">
    <name type="scientific">Paenibacillus mesotrionivorans</name>
    <dbReference type="NCBI Taxonomy" id="3160968"/>
    <lineage>
        <taxon>Bacteria</taxon>
        <taxon>Bacillati</taxon>
        <taxon>Bacillota</taxon>
        <taxon>Bacilli</taxon>
        <taxon>Bacillales</taxon>
        <taxon>Paenibacillaceae</taxon>
        <taxon>Paenibacillus</taxon>
    </lineage>
</organism>